<dbReference type="Gene3D" id="1.10.10.10">
    <property type="entry name" value="Winged helix-like DNA-binding domain superfamily/Winged helix DNA-binding domain"/>
    <property type="match status" value="1"/>
</dbReference>
<dbReference type="Proteomes" id="UP000564385">
    <property type="component" value="Unassembled WGS sequence"/>
</dbReference>
<dbReference type="InterPro" id="IPR036390">
    <property type="entry name" value="WH_DNA-bd_sf"/>
</dbReference>
<gene>
    <name evidence="5" type="ORF">HDF08_002201</name>
</gene>
<keyword evidence="3" id="KW-0804">Transcription</keyword>
<dbReference type="AlphaFoldDB" id="A0A852VI60"/>
<dbReference type="PROSITE" id="PS51118">
    <property type="entry name" value="HTH_HXLR"/>
    <property type="match status" value="1"/>
</dbReference>
<dbReference type="InterPro" id="IPR002577">
    <property type="entry name" value="HTH_HxlR"/>
</dbReference>
<evidence type="ECO:0000313" key="5">
    <source>
        <dbReference type="EMBL" id="NYF90134.1"/>
    </source>
</evidence>
<dbReference type="PANTHER" id="PTHR33204:SF29">
    <property type="entry name" value="TRANSCRIPTIONAL REGULATOR"/>
    <property type="match status" value="1"/>
</dbReference>
<organism evidence="5 6">
    <name type="scientific">Tunturiibacter lichenicola</name>
    <dbReference type="NCBI Taxonomy" id="2051959"/>
    <lineage>
        <taxon>Bacteria</taxon>
        <taxon>Pseudomonadati</taxon>
        <taxon>Acidobacteriota</taxon>
        <taxon>Terriglobia</taxon>
        <taxon>Terriglobales</taxon>
        <taxon>Acidobacteriaceae</taxon>
        <taxon>Tunturiibacter</taxon>
    </lineage>
</organism>
<evidence type="ECO:0000256" key="2">
    <source>
        <dbReference type="ARBA" id="ARBA00023125"/>
    </source>
</evidence>
<evidence type="ECO:0000259" key="4">
    <source>
        <dbReference type="PROSITE" id="PS51118"/>
    </source>
</evidence>
<protein>
    <submittedName>
        <fullName evidence="5">DNA-binding HxlR family transcriptional regulator</fullName>
    </submittedName>
</protein>
<dbReference type="Pfam" id="PF01638">
    <property type="entry name" value="HxlR"/>
    <property type="match status" value="1"/>
</dbReference>
<name>A0A852VI60_9BACT</name>
<evidence type="ECO:0000256" key="1">
    <source>
        <dbReference type="ARBA" id="ARBA00023015"/>
    </source>
</evidence>
<evidence type="ECO:0000256" key="3">
    <source>
        <dbReference type="ARBA" id="ARBA00023163"/>
    </source>
</evidence>
<sequence>MVPDDAFANLSASTGFFVSVHFMKLATRCPVAFTSKILGGKWKARIVWALVRNEPLRFSEIRRACPPVSDRILTKELRELQECGLISRRDFGEVPPKTEYTLTALGNTLRPVMASMAAWGLEHQVKIAEIP</sequence>
<keyword evidence="1" id="KW-0805">Transcription regulation</keyword>
<dbReference type="PANTHER" id="PTHR33204">
    <property type="entry name" value="TRANSCRIPTIONAL REGULATOR, MARR FAMILY"/>
    <property type="match status" value="1"/>
</dbReference>
<dbReference type="SUPFAM" id="SSF46785">
    <property type="entry name" value="Winged helix' DNA-binding domain"/>
    <property type="match status" value="1"/>
</dbReference>
<accession>A0A852VI60</accession>
<keyword evidence="2 5" id="KW-0238">DNA-binding</keyword>
<dbReference type="EMBL" id="JACCCU010000001">
    <property type="protein sequence ID" value="NYF90134.1"/>
    <property type="molecule type" value="Genomic_DNA"/>
</dbReference>
<comment type="caution">
    <text evidence="5">The sequence shown here is derived from an EMBL/GenBank/DDBJ whole genome shotgun (WGS) entry which is preliminary data.</text>
</comment>
<evidence type="ECO:0000313" key="6">
    <source>
        <dbReference type="Proteomes" id="UP000564385"/>
    </source>
</evidence>
<dbReference type="GO" id="GO:0003677">
    <property type="term" value="F:DNA binding"/>
    <property type="evidence" value="ECO:0007669"/>
    <property type="project" value="UniProtKB-KW"/>
</dbReference>
<proteinExistence type="predicted"/>
<reference evidence="5 6" key="1">
    <citation type="submission" date="2020-07" db="EMBL/GenBank/DDBJ databases">
        <title>Genomic Encyclopedia of Type Strains, Phase IV (KMG-V): Genome sequencing to study the core and pangenomes of soil and plant-associated prokaryotes.</title>
        <authorList>
            <person name="Whitman W."/>
        </authorList>
    </citation>
    <scope>NUCLEOTIDE SEQUENCE [LARGE SCALE GENOMIC DNA]</scope>
    <source>
        <strain evidence="5 6">M8UP22</strain>
    </source>
</reference>
<dbReference type="InterPro" id="IPR036388">
    <property type="entry name" value="WH-like_DNA-bd_sf"/>
</dbReference>
<feature type="domain" description="HTH hxlR-type" evidence="4">
    <location>
        <begin position="29"/>
        <end position="128"/>
    </location>
</feature>